<protein>
    <recommendedName>
        <fullName evidence="3">DUF4232 domain-containing protein</fullName>
    </recommendedName>
</protein>
<keyword evidence="2" id="KW-1185">Reference proteome</keyword>
<gene>
    <name evidence="1" type="ORF">ACFFH7_05740</name>
</gene>
<dbReference type="Proteomes" id="UP001589810">
    <property type="component" value="Unassembled WGS sequence"/>
</dbReference>
<evidence type="ECO:0000313" key="1">
    <source>
        <dbReference type="EMBL" id="MFC0540972.1"/>
    </source>
</evidence>
<sequence>MELPPYREMPPEVRLRLRARVLPAFSPRPSHRGAYLVAAALIATACVTTALLLSPARTPAPVASPSVSPSSAPALAAGLRLSTYCPDHGSGSWVTGPYLPRPDGGGVQLALETRSNTLGLCVITGGHGTWSSTTWQSIGPTSYTAFHDLGLAYGVTASNVASVTVDNAPAAFDTGMFLAEASGPFTLIARDAQGRIVGQGTVN</sequence>
<reference evidence="1 2" key="1">
    <citation type="submission" date="2024-09" db="EMBL/GenBank/DDBJ databases">
        <authorList>
            <person name="Sun Q."/>
            <person name="Mori K."/>
        </authorList>
    </citation>
    <scope>NUCLEOTIDE SEQUENCE [LARGE SCALE GENOMIC DNA]</scope>
    <source>
        <strain evidence="1 2">TBRC 1432</strain>
    </source>
</reference>
<evidence type="ECO:0000313" key="2">
    <source>
        <dbReference type="Proteomes" id="UP001589810"/>
    </source>
</evidence>
<comment type="caution">
    <text evidence="1">The sequence shown here is derived from an EMBL/GenBank/DDBJ whole genome shotgun (WGS) entry which is preliminary data.</text>
</comment>
<dbReference type="RefSeq" id="WP_273939810.1">
    <property type="nucleotide sequence ID" value="NZ_CP097263.1"/>
</dbReference>
<evidence type="ECO:0008006" key="3">
    <source>
        <dbReference type="Google" id="ProtNLM"/>
    </source>
</evidence>
<accession>A0ABV6MLI8</accession>
<organism evidence="1 2">
    <name type="scientific">Kutzneria chonburiensis</name>
    <dbReference type="NCBI Taxonomy" id="1483604"/>
    <lineage>
        <taxon>Bacteria</taxon>
        <taxon>Bacillati</taxon>
        <taxon>Actinomycetota</taxon>
        <taxon>Actinomycetes</taxon>
        <taxon>Pseudonocardiales</taxon>
        <taxon>Pseudonocardiaceae</taxon>
        <taxon>Kutzneria</taxon>
    </lineage>
</organism>
<proteinExistence type="predicted"/>
<name>A0ABV6MLI8_9PSEU</name>
<dbReference type="EMBL" id="JBHLUD010000001">
    <property type="protein sequence ID" value="MFC0540972.1"/>
    <property type="molecule type" value="Genomic_DNA"/>
</dbReference>